<accession>A0ACC2Q6S1</accession>
<organism evidence="1 2">
    <name type="scientific">Mythimna loreyi</name>
    <dbReference type="NCBI Taxonomy" id="667449"/>
    <lineage>
        <taxon>Eukaryota</taxon>
        <taxon>Metazoa</taxon>
        <taxon>Ecdysozoa</taxon>
        <taxon>Arthropoda</taxon>
        <taxon>Hexapoda</taxon>
        <taxon>Insecta</taxon>
        <taxon>Pterygota</taxon>
        <taxon>Neoptera</taxon>
        <taxon>Endopterygota</taxon>
        <taxon>Lepidoptera</taxon>
        <taxon>Glossata</taxon>
        <taxon>Ditrysia</taxon>
        <taxon>Noctuoidea</taxon>
        <taxon>Noctuidae</taxon>
        <taxon>Noctuinae</taxon>
        <taxon>Hadenini</taxon>
        <taxon>Mythimna</taxon>
    </lineage>
</organism>
<reference evidence="1" key="1">
    <citation type="submission" date="2023-03" db="EMBL/GenBank/DDBJ databases">
        <title>Chromosome-level genomes of two armyworms, Mythimna separata and Mythimna loreyi, provide insights into the biosynthesis and reception of sex pheromones.</title>
        <authorList>
            <person name="Zhao H."/>
        </authorList>
    </citation>
    <scope>NUCLEOTIDE SEQUENCE</scope>
    <source>
        <strain evidence="1">BeijingLab</strain>
    </source>
</reference>
<name>A0ACC2Q6S1_9NEOP</name>
<evidence type="ECO:0000313" key="1">
    <source>
        <dbReference type="EMBL" id="KAJ8709720.1"/>
    </source>
</evidence>
<gene>
    <name evidence="1" type="ORF">PYW08_009724</name>
</gene>
<dbReference type="Proteomes" id="UP001231649">
    <property type="component" value="Chromosome 24"/>
</dbReference>
<proteinExistence type="predicted"/>
<dbReference type="EMBL" id="CM056800">
    <property type="protein sequence ID" value="KAJ8709720.1"/>
    <property type="molecule type" value="Genomic_DNA"/>
</dbReference>
<evidence type="ECO:0000313" key="2">
    <source>
        <dbReference type="Proteomes" id="UP001231649"/>
    </source>
</evidence>
<comment type="caution">
    <text evidence="1">The sequence shown here is derived from an EMBL/GenBank/DDBJ whole genome shotgun (WGS) entry which is preliminary data.</text>
</comment>
<sequence length="431" mass="51338">MENYEQHNEVSTSYNNNNLKHNFNDTCKNEFYQFVDVTYLEKEKQLDNKDYMYDQKNFRVKLEDGQINQNLSTPFSVKDILSINQPNYSYDRNEAWKYNDRDRRSYEYDQVYQSQGYCPPEYLAQVYPNVPVPTNIDPYWNQDMYHDHKIEEYYSYNPYCHNLYHQNYDQYSSEVVPEPHVSAEGNLRVENEERESVPSNSLAVQKRVNMEKGICMQFPSDEKNSGLCRKINKTPTCDTKQDRKDKSAKRKPRILFSQTQVHALEVRFRNQRYLTAPEREQLAVTLNLSPTQVKIWFQNRRYKSKRIKSPEVSTSTDAKPSKSLSGRKMFKPENREVQIPAPSYEAYKDPRCDHDKSYASDQLNSSIYFDDSLTYENQNEKYFNKQLNLDHVGTTSEMQTLYSTENMLVNERKEIYEEPDTKKYFPLNFVC</sequence>
<protein>
    <submittedName>
        <fullName evidence="1">Uncharacterized protein</fullName>
    </submittedName>
</protein>
<keyword evidence="2" id="KW-1185">Reference proteome</keyword>